<proteinExistence type="predicted"/>
<dbReference type="RefSeq" id="WP_168446833.1">
    <property type="nucleotide sequence ID" value="NZ_JAAXOW010000001.1"/>
</dbReference>
<comment type="caution">
    <text evidence="1">The sequence shown here is derived from an EMBL/GenBank/DDBJ whole genome shotgun (WGS) entry which is preliminary data.</text>
</comment>
<dbReference type="SUPFAM" id="SSF141571">
    <property type="entry name" value="Pentapeptide repeat-like"/>
    <property type="match status" value="1"/>
</dbReference>
<accession>A0A9X5FB05</accession>
<sequence length="276" mass="29254">MTPPDRERLDARTDLRADCSACLALCCVALDLSRSSDFPVDKPAGTPCGHLDATVCGIHDRLRPSGYAGCVAYDCYGAGQRITALHPGRSWRTDPAAAGAMFALLPRLRHVHELLRLLLEAAELGFPSAALDRAIERSERLARALPAEILAADAGAHHDSVVAVLRDVSDEVRAAHAGDRAPSDLAGADLVGADLRRADLFAGNLRGAVAVGADLRGADLRWADLTGADLRGARLHGTDLSQTLFCSQAQLEAATGDALTKVPVRLRRPAHWTAAR</sequence>
<dbReference type="PANTHER" id="PTHR14136:SF17">
    <property type="entry name" value="BTB_POZ DOMAIN-CONTAINING PROTEIN KCTD9"/>
    <property type="match status" value="1"/>
</dbReference>
<dbReference type="InterPro" id="IPR001646">
    <property type="entry name" value="5peptide_repeat"/>
</dbReference>
<dbReference type="Pfam" id="PF00805">
    <property type="entry name" value="Pentapeptide"/>
    <property type="match status" value="1"/>
</dbReference>
<evidence type="ECO:0000313" key="1">
    <source>
        <dbReference type="EMBL" id="NKX92845.1"/>
    </source>
</evidence>
<organism evidence="1 2">
    <name type="scientific">Sanguibacter hominis ATCC BAA-789</name>
    <dbReference type="NCBI Taxonomy" id="1312740"/>
    <lineage>
        <taxon>Bacteria</taxon>
        <taxon>Bacillati</taxon>
        <taxon>Actinomycetota</taxon>
        <taxon>Actinomycetes</taxon>
        <taxon>Micrococcales</taxon>
        <taxon>Sanguibacteraceae</taxon>
        <taxon>Sanguibacter</taxon>
    </lineage>
</organism>
<protein>
    <submittedName>
        <fullName evidence="1">Pentapeptide repeat-containing protein</fullName>
    </submittedName>
</protein>
<dbReference type="InterPro" id="IPR051082">
    <property type="entry name" value="Pentapeptide-BTB/POZ_domain"/>
</dbReference>
<keyword evidence="2" id="KW-1185">Reference proteome</keyword>
<dbReference type="PANTHER" id="PTHR14136">
    <property type="entry name" value="BTB_POZ DOMAIN-CONTAINING PROTEIN KCTD9"/>
    <property type="match status" value="1"/>
</dbReference>
<evidence type="ECO:0000313" key="2">
    <source>
        <dbReference type="Proteomes" id="UP000774283"/>
    </source>
</evidence>
<dbReference type="Gene3D" id="2.160.20.80">
    <property type="entry name" value="E3 ubiquitin-protein ligase SopA"/>
    <property type="match status" value="1"/>
</dbReference>
<reference evidence="1 2" key="1">
    <citation type="submission" date="2020-04" db="EMBL/GenBank/DDBJ databases">
        <title>MicrobeNet Type strains.</title>
        <authorList>
            <person name="Nicholson A.C."/>
        </authorList>
    </citation>
    <scope>NUCLEOTIDE SEQUENCE [LARGE SCALE GENOMIC DNA]</scope>
    <source>
        <strain evidence="1 2">ATCC BAA-789</strain>
    </source>
</reference>
<name>A0A9X5FB05_9MICO</name>
<gene>
    <name evidence="1" type="ORF">HF995_06080</name>
</gene>
<dbReference type="EMBL" id="JAAXOW010000001">
    <property type="protein sequence ID" value="NKX92845.1"/>
    <property type="molecule type" value="Genomic_DNA"/>
</dbReference>
<dbReference type="AlphaFoldDB" id="A0A9X5FB05"/>
<dbReference type="Proteomes" id="UP000774283">
    <property type="component" value="Unassembled WGS sequence"/>
</dbReference>